<dbReference type="Proteomes" id="UP001596116">
    <property type="component" value="Unassembled WGS sequence"/>
</dbReference>
<feature type="coiled-coil region" evidence="1">
    <location>
        <begin position="220"/>
        <end position="300"/>
    </location>
</feature>
<keyword evidence="4" id="KW-1185">Reference proteome</keyword>
<accession>A0ABW1L3N9</accession>
<dbReference type="SMART" id="SM00974">
    <property type="entry name" value="T5orf172"/>
    <property type="match status" value="1"/>
</dbReference>
<reference evidence="3 4" key="1">
    <citation type="submission" date="2024-09" db="EMBL/GenBank/DDBJ databases">
        <authorList>
            <person name="Zhang Z.-H."/>
        </authorList>
    </citation>
    <scope>NUCLEOTIDE SEQUENCE [LARGE SCALE GENOMIC DNA]</scope>
    <source>
        <strain evidence="3 4">HHTR114</strain>
    </source>
</reference>
<dbReference type="InterPro" id="IPR025280">
    <property type="entry name" value="SNIPE"/>
</dbReference>
<gene>
    <name evidence="3" type="ORF">ACFMB1_19755</name>
</gene>
<dbReference type="InterPro" id="IPR018306">
    <property type="entry name" value="Phage_T5_Orf172_DNA-bd"/>
</dbReference>
<evidence type="ECO:0000256" key="1">
    <source>
        <dbReference type="SAM" id="Coils"/>
    </source>
</evidence>
<sequence>MLLLAISYLVILALCAALFFVVTKFAKVRSAHMAMCKDAAPIQDAEKSLKEAESRYHKLQDEYHSELQILRENERRLSLYELSVGTMDMSLSKTGFSAKSLEELELALVKVKEDIKKMVQAKTACVCSMGNDVAVNGSKAAARKLFNREIKLRLRCLDNEFKMANAVVDWNNVERLKERCERTFTEINNNGDLIKTQIRRQYLDLKLLELDLNHHINMRRQQIKEEEREERRRLIEIKREEERIERAARKAVRDREVMEALVAQELAKLDPADTEKALLIERMRNKLEELKKAEVRALSMAELTRAGYIYVISNETSFGNGICKVGMTRRVDPNDRVRELGDASVPEFYDVHAFVYSDDAPSLERHLHEKLEEQRVNLINRRKEFFRVNPDDVIGLIKKYDPSLQIEHAQIG</sequence>
<feature type="domain" description="Bacteriophage T5 Orf172 DNA-binding" evidence="2">
    <location>
        <begin position="317"/>
        <end position="400"/>
    </location>
</feature>
<dbReference type="Pfam" id="PF13455">
    <property type="entry name" value="MUG113"/>
    <property type="match status" value="1"/>
</dbReference>
<dbReference type="Pfam" id="PF13250">
    <property type="entry name" value="SNIPE"/>
    <property type="match status" value="1"/>
</dbReference>
<proteinExistence type="predicted"/>
<evidence type="ECO:0000259" key="2">
    <source>
        <dbReference type="SMART" id="SM00974"/>
    </source>
</evidence>
<keyword evidence="1" id="KW-0175">Coiled coil</keyword>
<organism evidence="3 4">
    <name type="scientific">Hyphococcus aureus</name>
    <dbReference type="NCBI Taxonomy" id="2666033"/>
    <lineage>
        <taxon>Bacteria</taxon>
        <taxon>Pseudomonadati</taxon>
        <taxon>Pseudomonadota</taxon>
        <taxon>Alphaproteobacteria</taxon>
        <taxon>Parvularculales</taxon>
        <taxon>Parvularculaceae</taxon>
        <taxon>Hyphococcus</taxon>
    </lineage>
</organism>
<feature type="coiled-coil region" evidence="1">
    <location>
        <begin position="42"/>
        <end position="69"/>
    </location>
</feature>
<dbReference type="EMBL" id="JBHPON010000004">
    <property type="protein sequence ID" value="MFC6037797.1"/>
    <property type="molecule type" value="Genomic_DNA"/>
</dbReference>
<evidence type="ECO:0000313" key="4">
    <source>
        <dbReference type="Proteomes" id="UP001596116"/>
    </source>
</evidence>
<evidence type="ECO:0000313" key="3">
    <source>
        <dbReference type="EMBL" id="MFC6037797.1"/>
    </source>
</evidence>
<comment type="caution">
    <text evidence="3">The sequence shown here is derived from an EMBL/GenBank/DDBJ whole genome shotgun (WGS) entry which is preliminary data.</text>
</comment>
<protein>
    <submittedName>
        <fullName evidence="3">DUF4041 domain-containing protein</fullName>
    </submittedName>
</protein>
<name>A0ABW1L3N9_9PROT</name>
<dbReference type="RefSeq" id="WP_379882921.1">
    <property type="nucleotide sequence ID" value="NZ_JBHPON010000004.1"/>
</dbReference>